<dbReference type="EMBL" id="RCNU01000019">
    <property type="protein sequence ID" value="RWQ91585.1"/>
    <property type="molecule type" value="Genomic_DNA"/>
</dbReference>
<organism evidence="1 2">
    <name type="scientific">Byssochlamys spectabilis</name>
    <name type="common">Paecilomyces variotii</name>
    <dbReference type="NCBI Taxonomy" id="264951"/>
    <lineage>
        <taxon>Eukaryota</taxon>
        <taxon>Fungi</taxon>
        <taxon>Dikarya</taxon>
        <taxon>Ascomycota</taxon>
        <taxon>Pezizomycotina</taxon>
        <taxon>Eurotiomycetes</taxon>
        <taxon>Eurotiomycetidae</taxon>
        <taxon>Eurotiales</taxon>
        <taxon>Thermoascaceae</taxon>
        <taxon>Paecilomyces</taxon>
    </lineage>
</organism>
<dbReference type="VEuPathDB" id="FungiDB:C8Q69DRAFT_409393"/>
<comment type="caution">
    <text evidence="1">The sequence shown here is derived from an EMBL/GenBank/DDBJ whole genome shotgun (WGS) entry which is preliminary data.</text>
</comment>
<dbReference type="Proteomes" id="UP000283841">
    <property type="component" value="Unassembled WGS sequence"/>
</dbReference>
<protein>
    <submittedName>
        <fullName evidence="1">Uncharacterized protein</fullName>
    </submittedName>
</protein>
<name>A0A443HIG1_BYSSP</name>
<evidence type="ECO:0000313" key="1">
    <source>
        <dbReference type="EMBL" id="RWQ91585.1"/>
    </source>
</evidence>
<accession>A0A443HIG1</accession>
<dbReference type="RefSeq" id="XP_028481230.1">
    <property type="nucleotide sequence ID" value="XM_028628250.1"/>
</dbReference>
<reference evidence="1 2" key="1">
    <citation type="journal article" date="2018" name="Front. Microbiol.">
        <title>Genomic and genetic insights into a cosmopolitan fungus, Paecilomyces variotii (Eurotiales).</title>
        <authorList>
            <person name="Urquhart A.S."/>
            <person name="Mondo S.J."/>
            <person name="Makela M.R."/>
            <person name="Hane J.K."/>
            <person name="Wiebenga A."/>
            <person name="He G."/>
            <person name="Mihaltcheva S."/>
            <person name="Pangilinan J."/>
            <person name="Lipzen A."/>
            <person name="Barry K."/>
            <person name="de Vries R.P."/>
            <person name="Grigoriev I.V."/>
            <person name="Idnurm A."/>
        </authorList>
    </citation>
    <scope>NUCLEOTIDE SEQUENCE [LARGE SCALE GENOMIC DNA]</scope>
    <source>
        <strain evidence="1 2">CBS 101075</strain>
    </source>
</reference>
<proteinExistence type="predicted"/>
<keyword evidence="2" id="KW-1185">Reference proteome</keyword>
<dbReference type="AlphaFoldDB" id="A0A443HIG1"/>
<sequence length="302" mass="34036">MKSSPASPSREPSPPLAALSIYQLARLNCRERLLVDPLYWTSRHVSLLQCHFDSPAPAPSPSESLTVSTDGQPNQKVIDHVKRLCSRGQAFRRDIGICGILTGPGCPFTYENNLDFYFDGRRIRTLPCIVFFLGDDPVAAAKGHLPPVAAFINRSDIKHLRADTFSKRYPRRYSKPTYSLLKLQFKKIIPPEPLHDPYIVALLISLAYEQRYFAQRSGQENQVDQSFLSQVLVANDKENLHLFTADISSSFLHKLDFPALPPPGPVPPIVSIRHTMIPFSPFETFRERLLQCLLPTSDNHSS</sequence>
<dbReference type="GeneID" id="39597527"/>
<gene>
    <name evidence="1" type="ORF">C8Q69DRAFT_409393</name>
</gene>
<evidence type="ECO:0000313" key="2">
    <source>
        <dbReference type="Proteomes" id="UP000283841"/>
    </source>
</evidence>